<accession>A0A4S8LXD3</accession>
<keyword evidence="1" id="KW-1133">Transmembrane helix</keyword>
<evidence type="ECO:0000256" key="1">
    <source>
        <dbReference type="SAM" id="Phobius"/>
    </source>
</evidence>
<protein>
    <recommendedName>
        <fullName evidence="4">Transmembrane protein</fullName>
    </recommendedName>
</protein>
<dbReference type="AlphaFoldDB" id="A0A4S8LXD3"/>
<keyword evidence="3" id="KW-1185">Reference proteome</keyword>
<keyword evidence="1" id="KW-0812">Transmembrane</keyword>
<evidence type="ECO:0000313" key="3">
    <source>
        <dbReference type="Proteomes" id="UP000297245"/>
    </source>
</evidence>
<keyword evidence="1" id="KW-0472">Membrane</keyword>
<evidence type="ECO:0000313" key="2">
    <source>
        <dbReference type="EMBL" id="THU94180.1"/>
    </source>
</evidence>
<organism evidence="2 3">
    <name type="scientific">Dendrothele bispora (strain CBS 962.96)</name>
    <dbReference type="NCBI Taxonomy" id="1314807"/>
    <lineage>
        <taxon>Eukaryota</taxon>
        <taxon>Fungi</taxon>
        <taxon>Dikarya</taxon>
        <taxon>Basidiomycota</taxon>
        <taxon>Agaricomycotina</taxon>
        <taxon>Agaricomycetes</taxon>
        <taxon>Agaricomycetidae</taxon>
        <taxon>Agaricales</taxon>
        <taxon>Agaricales incertae sedis</taxon>
        <taxon>Dendrothele</taxon>
    </lineage>
</organism>
<gene>
    <name evidence="2" type="ORF">K435DRAFT_166823</name>
</gene>
<proteinExistence type="predicted"/>
<name>A0A4S8LXD3_DENBC</name>
<reference evidence="2 3" key="1">
    <citation type="journal article" date="2019" name="Nat. Ecol. Evol.">
        <title>Megaphylogeny resolves global patterns of mushroom evolution.</title>
        <authorList>
            <person name="Varga T."/>
            <person name="Krizsan K."/>
            <person name="Foldi C."/>
            <person name="Dima B."/>
            <person name="Sanchez-Garcia M."/>
            <person name="Sanchez-Ramirez S."/>
            <person name="Szollosi G.J."/>
            <person name="Szarkandi J.G."/>
            <person name="Papp V."/>
            <person name="Albert L."/>
            <person name="Andreopoulos W."/>
            <person name="Angelini C."/>
            <person name="Antonin V."/>
            <person name="Barry K.W."/>
            <person name="Bougher N.L."/>
            <person name="Buchanan P."/>
            <person name="Buyck B."/>
            <person name="Bense V."/>
            <person name="Catcheside P."/>
            <person name="Chovatia M."/>
            <person name="Cooper J."/>
            <person name="Damon W."/>
            <person name="Desjardin D."/>
            <person name="Finy P."/>
            <person name="Geml J."/>
            <person name="Haridas S."/>
            <person name="Hughes K."/>
            <person name="Justo A."/>
            <person name="Karasinski D."/>
            <person name="Kautmanova I."/>
            <person name="Kiss B."/>
            <person name="Kocsube S."/>
            <person name="Kotiranta H."/>
            <person name="LaButti K.M."/>
            <person name="Lechner B.E."/>
            <person name="Liimatainen K."/>
            <person name="Lipzen A."/>
            <person name="Lukacs Z."/>
            <person name="Mihaltcheva S."/>
            <person name="Morgado L.N."/>
            <person name="Niskanen T."/>
            <person name="Noordeloos M.E."/>
            <person name="Ohm R.A."/>
            <person name="Ortiz-Santana B."/>
            <person name="Ovrebo C."/>
            <person name="Racz N."/>
            <person name="Riley R."/>
            <person name="Savchenko A."/>
            <person name="Shiryaev A."/>
            <person name="Soop K."/>
            <person name="Spirin V."/>
            <person name="Szebenyi C."/>
            <person name="Tomsovsky M."/>
            <person name="Tulloss R.E."/>
            <person name="Uehling J."/>
            <person name="Grigoriev I.V."/>
            <person name="Vagvolgyi C."/>
            <person name="Papp T."/>
            <person name="Martin F.M."/>
            <person name="Miettinen O."/>
            <person name="Hibbett D.S."/>
            <person name="Nagy L.G."/>
        </authorList>
    </citation>
    <scope>NUCLEOTIDE SEQUENCE [LARGE SCALE GENOMIC DNA]</scope>
    <source>
        <strain evidence="2 3">CBS 962.96</strain>
    </source>
</reference>
<sequence>MYVCAEKSIARTEPEKKENRKKKKRKNAEFVVRYAIYAIGIVSVSVVACKGAENAFYGASCGNGSSIGSLCDMIGRFSVWMYVYRQGGAEDNRRCQKRKKQEQEQEQEKHFFHYQQEESRNVKIIGNCWFAI</sequence>
<dbReference type="EMBL" id="ML179230">
    <property type="protein sequence ID" value="THU94180.1"/>
    <property type="molecule type" value="Genomic_DNA"/>
</dbReference>
<feature type="transmembrane region" description="Helical" evidence="1">
    <location>
        <begin position="30"/>
        <end position="48"/>
    </location>
</feature>
<evidence type="ECO:0008006" key="4">
    <source>
        <dbReference type="Google" id="ProtNLM"/>
    </source>
</evidence>
<dbReference type="Proteomes" id="UP000297245">
    <property type="component" value="Unassembled WGS sequence"/>
</dbReference>